<comment type="caution">
    <text evidence="5">The sequence shown here is derived from an EMBL/GenBank/DDBJ whole genome shotgun (WGS) entry which is preliminary data.</text>
</comment>
<feature type="transmembrane region" description="Helical" evidence="3">
    <location>
        <begin position="1154"/>
        <end position="1175"/>
    </location>
</feature>
<feature type="compositionally biased region" description="Basic and acidic residues" evidence="2">
    <location>
        <begin position="1226"/>
        <end position="1238"/>
    </location>
</feature>
<evidence type="ECO:0000313" key="5">
    <source>
        <dbReference type="EMBL" id="KAG7372059.1"/>
    </source>
</evidence>
<dbReference type="InterPro" id="IPR050811">
    <property type="entry name" value="Phosphate_ABC_transporter"/>
</dbReference>
<keyword evidence="3" id="KW-1133">Transmembrane helix</keyword>
<dbReference type="Pfam" id="PF12849">
    <property type="entry name" value="PBP_like_2"/>
    <property type="match status" value="2"/>
</dbReference>
<evidence type="ECO:0000256" key="1">
    <source>
        <dbReference type="ARBA" id="ARBA00022729"/>
    </source>
</evidence>
<dbReference type="PANTHER" id="PTHR30570">
    <property type="entry name" value="PERIPLASMIC PHOSPHATE BINDING COMPONENT OF PHOSPHATE ABC TRANSPORTER"/>
    <property type="match status" value="1"/>
</dbReference>
<dbReference type="Proteomes" id="UP000693970">
    <property type="component" value="Unassembled WGS sequence"/>
</dbReference>
<keyword evidence="3" id="KW-0472">Membrane</keyword>
<keyword evidence="3" id="KW-0812">Transmembrane</keyword>
<name>A0A9K3Q8F9_9STRA</name>
<feature type="domain" description="PBP" evidence="4">
    <location>
        <begin position="805"/>
        <end position="929"/>
    </location>
</feature>
<keyword evidence="6" id="KW-1185">Reference proteome</keyword>
<reference evidence="5" key="2">
    <citation type="submission" date="2021-04" db="EMBL/GenBank/DDBJ databases">
        <authorList>
            <person name="Podell S."/>
        </authorList>
    </citation>
    <scope>NUCLEOTIDE SEQUENCE</scope>
    <source>
        <strain evidence="5">Hildebrandi</strain>
    </source>
</reference>
<dbReference type="AlphaFoldDB" id="A0A9K3Q8F9"/>
<gene>
    <name evidence="5" type="ORF">IV203_018202</name>
</gene>
<proteinExistence type="predicted"/>
<dbReference type="EMBL" id="JAGRRH010000003">
    <property type="protein sequence ID" value="KAG7372059.1"/>
    <property type="molecule type" value="Genomic_DNA"/>
</dbReference>
<accession>A0A9K3Q8F9</accession>
<feature type="region of interest" description="Disordered" evidence="2">
    <location>
        <begin position="1186"/>
        <end position="1247"/>
    </location>
</feature>
<evidence type="ECO:0000256" key="2">
    <source>
        <dbReference type="SAM" id="MobiDB-lite"/>
    </source>
</evidence>
<feature type="domain" description="PBP" evidence="4">
    <location>
        <begin position="467"/>
        <end position="752"/>
    </location>
</feature>
<evidence type="ECO:0000313" key="6">
    <source>
        <dbReference type="Proteomes" id="UP000693970"/>
    </source>
</evidence>
<evidence type="ECO:0000256" key="3">
    <source>
        <dbReference type="SAM" id="Phobius"/>
    </source>
</evidence>
<evidence type="ECO:0000259" key="4">
    <source>
        <dbReference type="Pfam" id="PF12849"/>
    </source>
</evidence>
<keyword evidence="1" id="KW-0732">Signal</keyword>
<sequence>MPFFPRYPIEGEEEKNRIFLFRVVGDVIVSEFFRDESRVNGAFPKYLTFPHTNDTTLSRQSFLSVVIKTKIEILSDIMKLLLALFPLVSVASVAANSCHPADLLIGGSSDEQPLVKKWIDGYKTECPETNLILEEVPCSSSCGARRVCSEGQTYKGETPLDVGTLSRPWREMEAVSNNGFLYQCVDSQRQLISIDAALYALSFVVGTGGAAHECIIITGGLTLDQLRWIYSNLSRAELIENGWDPDSLENDDMDDNTHLWSELDARCANEEILISGGPYMSADHQFVAVELFGDLFDSSVEDIPIDVPRSTGPDTFLEYYTSRPSSLEASASTTSSWNDSHDLLHHVKNNGAAITFVKYQLAADYDDTISLVPIENNYGNMVYPSYSSILSQDYFPFARKMHINMVKNENTLRAMKGFFEFAYSARGSEMVEEVGYFPLAAWEQKVMLTVLDDDAETWGDITCSDGPSVMEIDGSLTAFPVAKVWSDVFRAKCNVGIKVRGGSSHRGAERVCATSAQNKVDIGMMSRDFTSSEAVSRNGYEYECVGSSNKVIQIEAAVEAVVVVTKAGGVAEKCIGRLGGLTIPQLRWIYSSFTENQLRYEDWSFESTPNSDGDQSTHLWSELLDHPDCPATEIKISGPADDTTFIDLFADEVLPSYEDGEDYASNRPDGFFQSESEPELVQYLVKNEDAISFFSYSLYARNDDNVSAAKILNDNDEYIEPLQTSIQDGSYAPLSWRIYMNVRKDPESLAMALPYLEMGLSDMGAELMQFSGHLPIPESERMVMKARIRAATGVEKERLECGPAGEIVSMAGSTTLYNLARLLGGMYEIGCDVKVQVDGGGSRFGADRVCGGAGPPVDIGLMSREWYDDEGVQNGMNVQCNDWDTDRNLLQIPVASTGIVLVTALGGDAKKCVDILGGLTKDQLRWIYSSYNEKELEETGWDPSSLANPDFDPQTHLWSELHSDCAPTEILLTGPSDLTEDIYYDFMEEVFDDYDNGEEIATDRPNQYVSGESNSIAVSFLLENGAALGFFGIGFYKRNADALSPVPIQNIAGSFVIPHDSTIQTGSYDLLAKPLYMNVNNDVETLPSTIPLIRYALSDSGTKLVEAAGYVAIVQEKRDQILASLCQIEGAPPSATFCGAPKQRSSNASNASNGAIAGVVTLLVAVVAVVSVYVVRKVRYGKEADSNDDANLSPYARSRTNWAEQEATVEEPVKDFKLKQNLHQHGNAEDEGKVKESDTSEATPVWV</sequence>
<dbReference type="InterPro" id="IPR024370">
    <property type="entry name" value="PBP_domain"/>
</dbReference>
<dbReference type="PANTHER" id="PTHR30570:SF1">
    <property type="entry name" value="PHOSPHATE-BINDING PROTEIN PSTS"/>
    <property type="match status" value="1"/>
</dbReference>
<organism evidence="5 6">
    <name type="scientific">Nitzschia inconspicua</name>
    <dbReference type="NCBI Taxonomy" id="303405"/>
    <lineage>
        <taxon>Eukaryota</taxon>
        <taxon>Sar</taxon>
        <taxon>Stramenopiles</taxon>
        <taxon>Ochrophyta</taxon>
        <taxon>Bacillariophyta</taxon>
        <taxon>Bacillariophyceae</taxon>
        <taxon>Bacillariophycidae</taxon>
        <taxon>Bacillariales</taxon>
        <taxon>Bacillariaceae</taxon>
        <taxon>Nitzschia</taxon>
    </lineage>
</organism>
<dbReference type="OrthoDB" id="48334at2759"/>
<reference evidence="5" key="1">
    <citation type="journal article" date="2021" name="Sci. Rep.">
        <title>Diploid genomic architecture of Nitzschia inconspicua, an elite biomass production diatom.</title>
        <authorList>
            <person name="Oliver A."/>
            <person name="Podell S."/>
            <person name="Pinowska A."/>
            <person name="Traller J.C."/>
            <person name="Smith S.R."/>
            <person name="McClure R."/>
            <person name="Beliaev A."/>
            <person name="Bohutskyi P."/>
            <person name="Hill E.A."/>
            <person name="Rabines A."/>
            <person name="Zheng H."/>
            <person name="Allen L.Z."/>
            <person name="Kuo A."/>
            <person name="Grigoriev I.V."/>
            <person name="Allen A.E."/>
            <person name="Hazlebeck D."/>
            <person name="Allen E.E."/>
        </authorList>
    </citation>
    <scope>NUCLEOTIDE SEQUENCE</scope>
    <source>
        <strain evidence="5">Hildebrandi</strain>
    </source>
</reference>
<protein>
    <submittedName>
        <fullName evidence="5">PBP superfamily domain containing protein</fullName>
    </submittedName>
</protein>